<dbReference type="OrthoDB" id="6488310at2759"/>
<evidence type="ECO:0000313" key="2">
    <source>
        <dbReference type="EMBL" id="GFY40215.1"/>
    </source>
</evidence>
<dbReference type="Proteomes" id="UP000886998">
    <property type="component" value="Unassembled WGS sequence"/>
</dbReference>
<organism evidence="2 3">
    <name type="scientific">Trichonephila inaurata madagascariensis</name>
    <dbReference type="NCBI Taxonomy" id="2747483"/>
    <lineage>
        <taxon>Eukaryota</taxon>
        <taxon>Metazoa</taxon>
        <taxon>Ecdysozoa</taxon>
        <taxon>Arthropoda</taxon>
        <taxon>Chelicerata</taxon>
        <taxon>Arachnida</taxon>
        <taxon>Araneae</taxon>
        <taxon>Araneomorphae</taxon>
        <taxon>Entelegynae</taxon>
        <taxon>Araneoidea</taxon>
        <taxon>Nephilidae</taxon>
        <taxon>Trichonephila</taxon>
        <taxon>Trichonephila inaurata</taxon>
    </lineage>
</organism>
<name>A0A8X7BQP1_9ARAC</name>
<dbReference type="EMBL" id="BMAV01001759">
    <property type="protein sequence ID" value="GFY40215.1"/>
    <property type="molecule type" value="Genomic_DNA"/>
</dbReference>
<dbReference type="PANTHER" id="PTHR33936:SF24">
    <property type="entry name" value="C2H2-TYPE DOMAIN-CONTAINING PROTEIN"/>
    <property type="match status" value="1"/>
</dbReference>
<sequence length="306" mass="35944">MADKHLKEQHSNSGLTEKTKTYEKRLCAICDEKFRSFRELKKHFKESHEDIQLKHEEHVFNTDEGFERWKKEEEIKTKSAFVKNGGVKKLTNKQFTYYICNRSGTAKIKSERKRHVKMRESVKCGKTCPAFMKCTREQKEEAIKITVEYQSVHAGHDLQVLKHKLNQEDKNNLIFLLEIGVTPTKIIEYFKGKCLPTERLGLLTKKDLHNMKQNLKLDKTALNSNDREEKIKCIDSNLHTLNATSEKNSKERMIQNDNLQILTSSKNMTNTVKRTEHNDDKLKILTCTRNMTNIVERTNIIMMIWK</sequence>
<keyword evidence="3" id="KW-1185">Reference proteome</keyword>
<dbReference type="AlphaFoldDB" id="A0A8X7BQP1"/>
<accession>A0A8X7BQP1</accession>
<comment type="caution">
    <text evidence="2">The sequence shown here is derived from an EMBL/GenBank/DDBJ whole genome shotgun (WGS) entry which is preliminary data.</text>
</comment>
<dbReference type="PANTHER" id="PTHR33936">
    <property type="entry name" value="PROTEIN CBG17840"/>
    <property type="match status" value="1"/>
</dbReference>
<protein>
    <submittedName>
        <fullName evidence="2">Putative zinc finger transcription factor protein 17</fullName>
    </submittedName>
</protein>
<gene>
    <name evidence="2" type="primary">X975_02807</name>
    <name evidence="2" type="ORF">TNIN_453791</name>
</gene>
<dbReference type="InterPro" id="IPR052797">
    <property type="entry name" value="RegFact_GeneExpr_CellDeath"/>
</dbReference>
<evidence type="ECO:0000313" key="3">
    <source>
        <dbReference type="Proteomes" id="UP000886998"/>
    </source>
</evidence>
<evidence type="ECO:0000259" key="1">
    <source>
        <dbReference type="PROSITE" id="PS00028"/>
    </source>
</evidence>
<proteinExistence type="predicted"/>
<reference evidence="2" key="1">
    <citation type="submission" date="2020-08" db="EMBL/GenBank/DDBJ databases">
        <title>Multicomponent nature underlies the extraordinary mechanical properties of spider dragline silk.</title>
        <authorList>
            <person name="Kono N."/>
            <person name="Nakamura H."/>
            <person name="Mori M."/>
            <person name="Yoshida Y."/>
            <person name="Ohtoshi R."/>
            <person name="Malay A.D."/>
            <person name="Moran D.A.P."/>
            <person name="Tomita M."/>
            <person name="Numata K."/>
            <person name="Arakawa K."/>
        </authorList>
    </citation>
    <scope>NUCLEOTIDE SEQUENCE</scope>
</reference>
<dbReference type="PROSITE" id="PS00028">
    <property type="entry name" value="ZINC_FINGER_C2H2_1"/>
    <property type="match status" value="1"/>
</dbReference>
<feature type="domain" description="C2H2-type" evidence="1">
    <location>
        <begin position="27"/>
        <end position="48"/>
    </location>
</feature>
<dbReference type="InterPro" id="IPR013087">
    <property type="entry name" value="Znf_C2H2_type"/>
</dbReference>